<proteinExistence type="predicted"/>
<dbReference type="InterPro" id="IPR037883">
    <property type="entry name" value="Knr4/Smi1-like_sf"/>
</dbReference>
<evidence type="ECO:0000259" key="1">
    <source>
        <dbReference type="Pfam" id="PF09346"/>
    </source>
</evidence>
<dbReference type="AlphaFoldDB" id="A0AAU3HP69"/>
<reference evidence="2" key="1">
    <citation type="submission" date="2022-10" db="EMBL/GenBank/DDBJ databases">
        <title>The complete genomes of actinobacterial strains from the NBC collection.</title>
        <authorList>
            <person name="Joergensen T.S."/>
            <person name="Alvarez Arevalo M."/>
            <person name="Sterndorff E.B."/>
            <person name="Faurdal D."/>
            <person name="Vuksanovic O."/>
            <person name="Mourched A.-S."/>
            <person name="Charusanti P."/>
            <person name="Shaw S."/>
            <person name="Blin K."/>
            <person name="Weber T."/>
        </authorList>
    </citation>
    <scope>NUCLEOTIDE SEQUENCE</scope>
    <source>
        <strain evidence="2">NBC_01393</strain>
    </source>
</reference>
<gene>
    <name evidence="2" type="ORF">OG699_01905</name>
</gene>
<dbReference type="Gene3D" id="3.40.1580.10">
    <property type="entry name" value="SMI1/KNR4-like"/>
    <property type="match status" value="1"/>
</dbReference>
<sequence>MSSNDDRIAQVERRFGVRFPEDYRHFLATEGSTARFVPPADDFLMINAIGELIEVNEAGDFQERFPGSVVIGGDGSREMLTYDFRQENPSLALLDVSAQDWSSAIHQATSLSALLEQFPGTGWKWDDSDPSPS</sequence>
<feature type="domain" description="Knr4/Smi1-like" evidence="1">
    <location>
        <begin position="5"/>
        <end position="115"/>
    </location>
</feature>
<dbReference type="Pfam" id="PF09346">
    <property type="entry name" value="SMI1_KNR4"/>
    <property type="match status" value="1"/>
</dbReference>
<protein>
    <submittedName>
        <fullName evidence="2">SMI1/KNR4 family protein</fullName>
    </submittedName>
</protein>
<dbReference type="InterPro" id="IPR018958">
    <property type="entry name" value="Knr4/Smi1-like_dom"/>
</dbReference>
<accession>A0AAU3HP69</accession>
<dbReference type="SUPFAM" id="SSF160631">
    <property type="entry name" value="SMI1/KNR4-like"/>
    <property type="match status" value="1"/>
</dbReference>
<name>A0AAU3HP69_9ACTN</name>
<organism evidence="2">
    <name type="scientific">Streptomyces sp. NBC_01393</name>
    <dbReference type="NCBI Taxonomy" id="2903851"/>
    <lineage>
        <taxon>Bacteria</taxon>
        <taxon>Bacillati</taxon>
        <taxon>Actinomycetota</taxon>
        <taxon>Actinomycetes</taxon>
        <taxon>Kitasatosporales</taxon>
        <taxon>Streptomycetaceae</taxon>
        <taxon>Streptomyces</taxon>
    </lineage>
</organism>
<evidence type="ECO:0000313" key="2">
    <source>
        <dbReference type="EMBL" id="WTZ06872.1"/>
    </source>
</evidence>
<dbReference type="EMBL" id="CP109546">
    <property type="protein sequence ID" value="WTZ06872.1"/>
    <property type="molecule type" value="Genomic_DNA"/>
</dbReference>